<dbReference type="PANTHER" id="PTHR30178:SF3">
    <property type="entry name" value="SUCCINATE-ACETATE_PROTON SYMPORTER SATP"/>
    <property type="match status" value="1"/>
</dbReference>
<evidence type="ECO:0000313" key="8">
    <source>
        <dbReference type="EMBL" id="BBE42718.1"/>
    </source>
</evidence>
<keyword evidence="3 6" id="KW-0812">Transmembrane</keyword>
<evidence type="ECO:0000313" key="7">
    <source>
        <dbReference type="EMBL" id="BBE42140.1"/>
    </source>
</evidence>
<dbReference type="InterPro" id="IPR047623">
    <property type="entry name" value="SatP"/>
</dbReference>
<feature type="transmembrane region" description="Helical" evidence="6">
    <location>
        <begin position="69"/>
        <end position="89"/>
    </location>
</feature>
<dbReference type="GO" id="GO:0005886">
    <property type="term" value="C:plasma membrane"/>
    <property type="evidence" value="ECO:0007669"/>
    <property type="project" value="TreeGrafter"/>
</dbReference>
<proteinExistence type="inferred from homology"/>
<dbReference type="EMBL" id="AP018732">
    <property type="protein sequence ID" value="BBE42718.1"/>
    <property type="molecule type" value="Genomic_DNA"/>
</dbReference>
<dbReference type="Proteomes" id="UP000509448">
    <property type="component" value="Chromosome"/>
</dbReference>
<name>A0A4V0P1L5_9ARCH</name>
<dbReference type="NCBIfam" id="NF038013">
    <property type="entry name" value="AceTr_1"/>
    <property type="match status" value="1"/>
</dbReference>
<evidence type="ECO:0000256" key="6">
    <source>
        <dbReference type="SAM" id="Phobius"/>
    </source>
</evidence>
<dbReference type="GO" id="GO:0071422">
    <property type="term" value="P:succinate transmembrane transport"/>
    <property type="evidence" value="ECO:0007669"/>
    <property type="project" value="TreeGrafter"/>
</dbReference>
<dbReference type="EMBL" id="AP018732">
    <property type="protein sequence ID" value="BBE42140.1"/>
    <property type="molecule type" value="Genomic_DNA"/>
</dbReference>
<feature type="transmembrane region" description="Helical" evidence="6">
    <location>
        <begin position="119"/>
        <end position="140"/>
    </location>
</feature>
<comment type="similarity">
    <text evidence="2">Belongs to the acetate uptake transporter (AceTr) (TC 2.A.96) family.</text>
</comment>
<protein>
    <submittedName>
        <fullName evidence="8">Regulatory protein</fullName>
    </submittedName>
</protein>
<evidence type="ECO:0000256" key="3">
    <source>
        <dbReference type="ARBA" id="ARBA00022692"/>
    </source>
</evidence>
<evidence type="ECO:0000313" key="9">
    <source>
        <dbReference type="Proteomes" id="UP000509448"/>
    </source>
</evidence>
<evidence type="ECO:0000256" key="4">
    <source>
        <dbReference type="ARBA" id="ARBA00022989"/>
    </source>
</evidence>
<feature type="transmembrane region" description="Helical" evidence="6">
    <location>
        <begin position="40"/>
        <end position="57"/>
    </location>
</feature>
<gene>
    <name evidence="7" type="ORF">NAS2_0751</name>
    <name evidence="8" type="ORF">NAS2_1330</name>
</gene>
<dbReference type="GeneID" id="55585144"/>
<feature type="transmembrane region" description="Helical" evidence="6">
    <location>
        <begin position="95"/>
        <end position="112"/>
    </location>
</feature>
<dbReference type="OrthoDB" id="53209at2157"/>
<evidence type="ECO:0000256" key="2">
    <source>
        <dbReference type="ARBA" id="ARBA00005587"/>
    </source>
</evidence>
<dbReference type="InterPro" id="IPR000791">
    <property type="entry name" value="Gpr1/Fun34/SatP-like"/>
</dbReference>
<keyword evidence="5 6" id="KW-0472">Membrane</keyword>
<dbReference type="GO" id="GO:0015360">
    <property type="term" value="F:acetate:proton symporter activity"/>
    <property type="evidence" value="ECO:0007669"/>
    <property type="project" value="TreeGrafter"/>
</dbReference>
<feature type="transmembrane region" description="Helical" evidence="6">
    <location>
        <begin position="146"/>
        <end position="170"/>
    </location>
</feature>
<organism evidence="7 9">
    <name type="scientific">Conexivisphaera calida</name>
    <dbReference type="NCBI Taxonomy" id="1874277"/>
    <lineage>
        <taxon>Archaea</taxon>
        <taxon>Nitrososphaerota</taxon>
        <taxon>Conexivisphaeria</taxon>
        <taxon>Conexivisphaerales</taxon>
        <taxon>Conexivisphaeraceae</taxon>
        <taxon>Conexivisphaera</taxon>
    </lineage>
</organism>
<reference evidence="7 9" key="1">
    <citation type="journal article" date="2019" name="ISME J.">
        <title>Isolation and characterization of a thermophilic sulfur- and iron-reducing thaumarchaeote from a terrestrial acidic hot spring.</title>
        <authorList>
            <person name="Kato S."/>
            <person name="Itoh T."/>
            <person name="Yuki M."/>
            <person name="Nagamori M."/>
            <person name="Ohnishi M."/>
            <person name="Uematsu K."/>
            <person name="Suzuki K."/>
            <person name="Takashina T."/>
            <person name="Ohkuma M."/>
        </authorList>
    </citation>
    <scope>NUCLEOTIDE SEQUENCE [LARGE SCALE GENOMIC DNA]</scope>
    <source>
        <strain evidence="7 9">NAS-02</strain>
    </source>
</reference>
<dbReference type="AlphaFoldDB" id="A0A4V0P1L5"/>
<dbReference type="PANTHER" id="PTHR30178">
    <property type="entry name" value="INNER MEMBRANE PROTEIN YAAH"/>
    <property type="match status" value="1"/>
</dbReference>
<dbReference type="Pfam" id="PF01184">
    <property type="entry name" value="Gpr1_Fun34_YaaH"/>
    <property type="match status" value="1"/>
</dbReference>
<evidence type="ECO:0000256" key="1">
    <source>
        <dbReference type="ARBA" id="ARBA00004141"/>
    </source>
</evidence>
<sequence length="181" mass="19299">MSQNQPFANPGSLGLWGFALTTIVLSFANAGIVHTTGMTLAYMFFWGGMAQVFAGWMDFKRGNMLGGTAFSTYGLFWIGLGFTLLLSLPFSGGEVGLWMFLWGVLTLVYAIGSGIAKATVLTTVFILLVITFMLLAGFYWTGSLTILHAAGWMGIITGLDALYLGAATILNGVSGKKVLPE</sequence>
<accession>A0A4V0P1L5</accession>
<evidence type="ECO:0000256" key="5">
    <source>
        <dbReference type="ARBA" id="ARBA00023136"/>
    </source>
</evidence>
<dbReference type="KEGG" id="ccai:NAS2_1330"/>
<dbReference type="RefSeq" id="WP_174448927.1">
    <property type="nucleotide sequence ID" value="NZ_AP018732.1"/>
</dbReference>
<comment type="subcellular location">
    <subcellularLocation>
        <location evidence="1">Membrane</location>
        <topology evidence="1">Multi-pass membrane protein</topology>
    </subcellularLocation>
</comment>
<dbReference type="KEGG" id="ccai:NAS2_0751"/>
<keyword evidence="4 6" id="KW-1133">Transmembrane helix</keyword>
<keyword evidence="9" id="KW-1185">Reference proteome</keyword>